<evidence type="ECO:0000313" key="1">
    <source>
        <dbReference type="EMBL" id="ALV42382.1"/>
    </source>
</evidence>
<dbReference type="SUPFAM" id="SSF51126">
    <property type="entry name" value="Pectin lyase-like"/>
    <property type="match status" value="1"/>
</dbReference>
<reference evidence="1 2" key="1">
    <citation type="submission" date="2015-12" db="EMBL/GenBank/DDBJ databases">
        <authorList>
            <person name="Shamseldin A."/>
            <person name="Moawad H."/>
            <person name="Abd El-Rahim W.M."/>
            <person name="Sadowsky M.J."/>
        </authorList>
    </citation>
    <scope>NUCLEOTIDE SEQUENCE [LARGE SCALE GENOMIC DNA]</scope>
    <source>
        <strain evidence="1 2">Ar51</strain>
    </source>
</reference>
<gene>
    <name evidence="1" type="ORF">AU252_15520</name>
</gene>
<dbReference type="Proteomes" id="UP000065151">
    <property type="component" value="Chromosome"/>
</dbReference>
<evidence type="ECO:0008006" key="3">
    <source>
        <dbReference type="Google" id="ProtNLM"/>
    </source>
</evidence>
<dbReference type="EMBL" id="CP013747">
    <property type="protein sequence ID" value="ALV42382.1"/>
    <property type="molecule type" value="Genomic_DNA"/>
</dbReference>
<sequence>MCTNISVSGNVVNAAALYAVEVINSTHLTISGNMLDGNATALKAVMLDKSFPATVSGNTARRFTQNAVLVSSNGALGTQLSGGATLGPGVRATGNMPYTDILNAAGDVRQISGAGSPESAFGGGPGSVYLRTDTGTMYIKNSGTGSTGWKLATQAA</sequence>
<dbReference type="InterPro" id="IPR012334">
    <property type="entry name" value="Pectin_lyas_fold"/>
</dbReference>
<proteinExistence type="predicted"/>
<dbReference type="InterPro" id="IPR011050">
    <property type="entry name" value="Pectin_lyase_fold/virulence"/>
</dbReference>
<organism evidence="1">
    <name type="scientific">Pseudarthrobacter sulfonivorans</name>
    <dbReference type="NCBI Taxonomy" id="121292"/>
    <lineage>
        <taxon>Bacteria</taxon>
        <taxon>Bacillati</taxon>
        <taxon>Actinomycetota</taxon>
        <taxon>Actinomycetes</taxon>
        <taxon>Micrococcales</taxon>
        <taxon>Micrococcaceae</taxon>
        <taxon>Pseudarthrobacter</taxon>
    </lineage>
</organism>
<evidence type="ECO:0000313" key="2">
    <source>
        <dbReference type="Proteomes" id="UP000065151"/>
    </source>
</evidence>
<dbReference type="KEGG" id="psul:AU252_15520"/>
<dbReference type="AlphaFoldDB" id="A0A0U3Q6R5"/>
<protein>
    <recommendedName>
        <fullName evidence="3">Right handed beta helix domain-containing protein</fullName>
    </recommendedName>
</protein>
<dbReference type="Gene3D" id="2.160.20.10">
    <property type="entry name" value="Single-stranded right-handed beta-helix, Pectin lyase-like"/>
    <property type="match status" value="1"/>
</dbReference>
<accession>A0A0U3Q6R5</accession>
<name>A0A0U3Q6R5_9MICC</name>